<dbReference type="PANTHER" id="PTHR21355:SF0">
    <property type="entry name" value="G-PROTEIN COUPLED RECEPTOR-ASSOCIATED PROTEIN LMBRD2"/>
    <property type="match status" value="1"/>
</dbReference>
<feature type="coiled-coil region" evidence="6">
    <location>
        <begin position="253"/>
        <end position="280"/>
    </location>
</feature>
<evidence type="ECO:0000256" key="4">
    <source>
        <dbReference type="ARBA" id="ARBA00022989"/>
    </source>
</evidence>
<keyword evidence="3 8" id="KW-0812">Transmembrane</keyword>
<dbReference type="OrthoDB" id="203099at2759"/>
<evidence type="ECO:0000256" key="8">
    <source>
        <dbReference type="SAM" id="Phobius"/>
    </source>
</evidence>
<comment type="subcellular location">
    <subcellularLocation>
        <location evidence="1">Membrane</location>
        <topology evidence="1">Multi-pass membrane protein</topology>
    </subcellularLocation>
</comment>
<dbReference type="EnsemblMetazoa" id="G926.1">
    <property type="protein sequence ID" value="G926.1:cds"/>
    <property type="gene ID" value="G926"/>
</dbReference>
<feature type="transmembrane region" description="Helical" evidence="8">
    <location>
        <begin position="404"/>
        <end position="424"/>
    </location>
</feature>
<dbReference type="GO" id="GO:0016020">
    <property type="term" value="C:membrane"/>
    <property type="evidence" value="ECO:0007669"/>
    <property type="project" value="UniProtKB-SubCell"/>
</dbReference>
<evidence type="ECO:0000256" key="3">
    <source>
        <dbReference type="ARBA" id="ARBA00022692"/>
    </source>
</evidence>
<evidence type="ECO:0000313" key="9">
    <source>
        <dbReference type="EnsemblMetazoa" id="G926.1:cds"/>
    </source>
</evidence>
<feature type="transmembrane region" description="Helical" evidence="8">
    <location>
        <begin position="214"/>
        <end position="232"/>
    </location>
</feature>
<accession>A0A8W8P2I9</accession>
<keyword evidence="6" id="KW-0175">Coiled coil</keyword>
<dbReference type="Pfam" id="PF04791">
    <property type="entry name" value="LMBR1"/>
    <property type="match status" value="1"/>
</dbReference>
<evidence type="ECO:0000256" key="2">
    <source>
        <dbReference type="ARBA" id="ARBA00010487"/>
    </source>
</evidence>
<organism evidence="9 10">
    <name type="scientific">Magallana gigas</name>
    <name type="common">Pacific oyster</name>
    <name type="synonym">Crassostrea gigas</name>
    <dbReference type="NCBI Taxonomy" id="29159"/>
    <lineage>
        <taxon>Eukaryota</taxon>
        <taxon>Metazoa</taxon>
        <taxon>Spiralia</taxon>
        <taxon>Lophotrochozoa</taxon>
        <taxon>Mollusca</taxon>
        <taxon>Bivalvia</taxon>
        <taxon>Autobranchia</taxon>
        <taxon>Pteriomorphia</taxon>
        <taxon>Ostreida</taxon>
        <taxon>Ostreoidea</taxon>
        <taxon>Ostreidae</taxon>
        <taxon>Magallana</taxon>
    </lineage>
</organism>
<protein>
    <recommendedName>
        <fullName evidence="11">LMBR1 domain-containing protein 2-like protein</fullName>
    </recommendedName>
</protein>
<evidence type="ECO:0008006" key="11">
    <source>
        <dbReference type="Google" id="ProtNLM"/>
    </source>
</evidence>
<evidence type="ECO:0000256" key="7">
    <source>
        <dbReference type="SAM" id="MobiDB-lite"/>
    </source>
</evidence>
<keyword evidence="10" id="KW-1185">Reference proteome</keyword>
<evidence type="ECO:0000256" key="6">
    <source>
        <dbReference type="SAM" id="Coils"/>
    </source>
</evidence>
<feature type="compositionally biased region" description="Polar residues" evidence="7">
    <location>
        <begin position="677"/>
        <end position="708"/>
    </location>
</feature>
<feature type="transmembrane region" description="Helical" evidence="8">
    <location>
        <begin position="553"/>
        <end position="572"/>
    </location>
</feature>
<sequence>MSAGPLVVEIICTCCLAAFLLHRYGDLRKQNILTTLTTFISWYFSFLIIFVLPLDVSSTFYRQCLQDEAPKILTTTTTTTTLKPVNVTNTSDTSTILSSIVPSTPPLQVLNNVPVPLCQVPLSHVPENVLPTLWQVVYWTSQLLTWIILPIMQSYSTAGDFTVAGKIKTALIENAIYYGSYLLIFGVILIYVVAKADLQVDAERLKVIGITASNTWGLFLLILLLGYGLVEVPRSVYNSSKKGFVLSKTYFKISKLSTEKTEADEALEDVLDEIKKVSEKIKYNHPLRKHIDTILLKCPETMRHAVPQNNDDYEDYNRSSIDIPSEKTLVRLHKRVIQDSQNHHRTHAQWNSLMQKAIDLEDVERNEQSSITKFQRSQHSSSMMPAFVRVFYTPEIEWYWRCKVYFWVMRVCGVILAVVTFMVVWSECLFFVKDPILSLFAVFINAAKHNYDYVFIELSSILTIAYLCFCAYYSIFQIRILNLYYIAPHHQTDEFSLMFTGMMLCRLTPPMCLNFLGLIHLDSHITKEDNIEETSYTKIMGHMDVISFISDGFNIYFPIILVLLCICTFFSLGSRILHFLGVQQFIGDDDMTQELVDEGRQIVQREKRNRDRKLDSAERRREWTEKFGATSRSSDRVIGPRTDRERAREKETVARSPDENDKTELLKEAEPIDYTGELSSAADTDFSQGYQRSSTLRSNRFGSRTSNAPPRGIFDDV</sequence>
<feature type="compositionally biased region" description="Basic and acidic residues" evidence="7">
    <location>
        <begin position="641"/>
        <end position="670"/>
    </location>
</feature>
<name>A0A8W8P2I9_MAGGI</name>
<evidence type="ECO:0000256" key="5">
    <source>
        <dbReference type="ARBA" id="ARBA00023136"/>
    </source>
</evidence>
<dbReference type="OMA" id="KENCKSA"/>
<feature type="region of interest" description="Disordered" evidence="7">
    <location>
        <begin position="625"/>
        <end position="717"/>
    </location>
</feature>
<evidence type="ECO:0000256" key="1">
    <source>
        <dbReference type="ARBA" id="ARBA00004141"/>
    </source>
</evidence>
<dbReference type="PANTHER" id="PTHR21355">
    <property type="entry name" value="G-PROTEIN COUPLED RECEPTOR-ASSOCIATED PROTEIN LMBRD2"/>
    <property type="match status" value="1"/>
</dbReference>
<dbReference type="InterPro" id="IPR051584">
    <property type="entry name" value="GPCR-associated_LMBR1"/>
</dbReference>
<comment type="similarity">
    <text evidence="2">Belongs to the LIMR family.</text>
</comment>
<reference evidence="9" key="1">
    <citation type="submission" date="2022-08" db="UniProtKB">
        <authorList>
            <consortium name="EnsemblMetazoa"/>
        </authorList>
    </citation>
    <scope>IDENTIFICATION</scope>
    <source>
        <strain evidence="9">05x7-T-G4-1.051#20</strain>
    </source>
</reference>
<feature type="transmembrane region" description="Helical" evidence="8">
    <location>
        <begin position="32"/>
        <end position="52"/>
    </location>
</feature>
<dbReference type="InterPro" id="IPR006876">
    <property type="entry name" value="LMBR1-like_membr_prot"/>
</dbReference>
<dbReference type="AlphaFoldDB" id="A0A8W8P2I9"/>
<keyword evidence="4 8" id="KW-1133">Transmembrane helix</keyword>
<evidence type="ECO:0000313" key="10">
    <source>
        <dbReference type="Proteomes" id="UP000005408"/>
    </source>
</evidence>
<keyword evidence="5 8" id="KW-0472">Membrane</keyword>
<feature type="transmembrane region" description="Helical" evidence="8">
    <location>
        <begin position="454"/>
        <end position="475"/>
    </location>
</feature>
<feature type="transmembrane region" description="Helical" evidence="8">
    <location>
        <begin position="6"/>
        <end position="25"/>
    </location>
</feature>
<proteinExistence type="inferred from homology"/>
<dbReference type="Proteomes" id="UP000005408">
    <property type="component" value="Unassembled WGS sequence"/>
</dbReference>
<feature type="transmembrane region" description="Helical" evidence="8">
    <location>
        <begin position="175"/>
        <end position="194"/>
    </location>
</feature>